<dbReference type="Gene3D" id="3.40.50.1820">
    <property type="entry name" value="alpha/beta hydrolase"/>
    <property type="match status" value="1"/>
</dbReference>
<organism evidence="15 16">
    <name type="scientific">Fusarium fujikuroi</name>
    <name type="common">Bakanae and foot rot disease fungus</name>
    <name type="synonym">Gibberella fujikuroi</name>
    <dbReference type="NCBI Taxonomy" id="5127"/>
    <lineage>
        <taxon>Eukaryota</taxon>
        <taxon>Fungi</taxon>
        <taxon>Dikarya</taxon>
        <taxon>Ascomycota</taxon>
        <taxon>Pezizomycotina</taxon>
        <taxon>Sordariomycetes</taxon>
        <taxon>Hypocreomycetidae</taxon>
        <taxon>Hypocreales</taxon>
        <taxon>Nectriaceae</taxon>
        <taxon>Fusarium</taxon>
        <taxon>Fusarium fujikuroi species complex</taxon>
    </lineage>
</organism>
<dbReference type="Gene3D" id="3.40.50.720">
    <property type="entry name" value="NAD(P)-binding Rossmann-like Domain"/>
    <property type="match status" value="1"/>
</dbReference>
<gene>
    <name evidence="15" type="ORF">C2S_1760</name>
</gene>
<evidence type="ECO:0000256" key="6">
    <source>
        <dbReference type="ARBA" id="ARBA00022723"/>
    </source>
</evidence>
<dbReference type="InterPro" id="IPR024747">
    <property type="entry name" value="Pyridox_Oxase-rel"/>
</dbReference>
<dbReference type="InterPro" id="IPR002328">
    <property type="entry name" value="ADH_Zn_CS"/>
</dbReference>
<dbReference type="AlphaFoldDB" id="A0A9Q9UCE2"/>
<keyword evidence="9" id="KW-0521">NADP</keyword>
<proteinExistence type="inferred from homology"/>
<comment type="cofactor">
    <cofactor evidence="1 13">
        <name>Zn(2+)</name>
        <dbReference type="ChEBI" id="CHEBI:29105"/>
    </cofactor>
</comment>
<evidence type="ECO:0000256" key="11">
    <source>
        <dbReference type="ARBA" id="ARBA00024074"/>
    </source>
</evidence>
<keyword evidence="8 13" id="KW-0862">Zinc</keyword>
<dbReference type="InterPro" id="IPR019826">
    <property type="entry name" value="Carboxylesterase_B_AS"/>
</dbReference>
<evidence type="ECO:0000256" key="1">
    <source>
        <dbReference type="ARBA" id="ARBA00001947"/>
    </source>
</evidence>
<dbReference type="InterPro" id="IPR036291">
    <property type="entry name" value="NAD(P)-bd_dom_sf"/>
</dbReference>
<dbReference type="InterPro" id="IPR012349">
    <property type="entry name" value="Split_barrel_FMN-bd"/>
</dbReference>
<dbReference type="Pfam" id="PF08240">
    <property type="entry name" value="ADH_N"/>
    <property type="match status" value="1"/>
</dbReference>
<dbReference type="SUPFAM" id="SSF50475">
    <property type="entry name" value="FMN-binding split barrel"/>
    <property type="match status" value="1"/>
</dbReference>
<dbReference type="SUPFAM" id="SSF50129">
    <property type="entry name" value="GroES-like"/>
    <property type="match status" value="1"/>
</dbReference>
<dbReference type="GO" id="GO:0006066">
    <property type="term" value="P:alcohol metabolic process"/>
    <property type="evidence" value="ECO:0007669"/>
    <property type="project" value="UniProtKB-ARBA"/>
</dbReference>
<evidence type="ECO:0000313" key="15">
    <source>
        <dbReference type="EMBL" id="VTT74572.1"/>
    </source>
</evidence>
<feature type="domain" description="Enoyl reductase (ER)" evidence="14">
    <location>
        <begin position="685"/>
        <end position="1030"/>
    </location>
</feature>
<comment type="similarity">
    <text evidence="3 13">Belongs to the zinc-containing alcohol dehydrogenase family.</text>
</comment>
<dbReference type="InterPro" id="IPR013154">
    <property type="entry name" value="ADH-like_N"/>
</dbReference>
<comment type="subunit">
    <text evidence="4">Homodimer.</text>
</comment>
<dbReference type="Pfam" id="PF00135">
    <property type="entry name" value="COesterase"/>
    <property type="match status" value="1"/>
</dbReference>
<dbReference type="Proteomes" id="UP000760494">
    <property type="component" value="Unassembled WGS sequence"/>
</dbReference>
<dbReference type="GO" id="GO:0016787">
    <property type="term" value="F:hydrolase activity"/>
    <property type="evidence" value="ECO:0007669"/>
    <property type="project" value="UniProtKB-KW"/>
</dbReference>
<keyword evidence="5" id="KW-0597">Phosphoprotein</keyword>
<evidence type="ECO:0000256" key="4">
    <source>
        <dbReference type="ARBA" id="ARBA00011738"/>
    </source>
</evidence>
<dbReference type="EC" id="1.1.1.2" evidence="11"/>
<dbReference type="SUPFAM" id="SSF53474">
    <property type="entry name" value="alpha/beta-Hydrolases"/>
    <property type="match status" value="1"/>
</dbReference>
<protein>
    <recommendedName>
        <fullName evidence="11">alcohol dehydrogenase (NADP(+))</fullName>
        <ecNumber evidence="11">1.1.1.2</ecNumber>
    </recommendedName>
</protein>
<evidence type="ECO:0000256" key="3">
    <source>
        <dbReference type="ARBA" id="ARBA00008072"/>
    </source>
</evidence>
<keyword evidence="7" id="KW-0378">Hydrolase</keyword>
<evidence type="ECO:0000256" key="12">
    <source>
        <dbReference type="ARBA" id="ARBA00050997"/>
    </source>
</evidence>
<comment type="similarity">
    <text evidence="2">Belongs to the type-B carboxylesterase/lipase family.</text>
</comment>
<evidence type="ECO:0000259" key="14">
    <source>
        <dbReference type="SMART" id="SM00829"/>
    </source>
</evidence>
<dbReference type="Gene3D" id="2.30.110.10">
    <property type="entry name" value="Electron Transport, Fmn-binding Protein, Chain A"/>
    <property type="match status" value="1"/>
</dbReference>
<dbReference type="GO" id="GO:0008106">
    <property type="term" value="F:alcohol dehydrogenase (NADP+) activity"/>
    <property type="evidence" value="ECO:0007669"/>
    <property type="project" value="UniProtKB-EC"/>
</dbReference>
<dbReference type="CDD" id="cd05283">
    <property type="entry name" value="CAD1"/>
    <property type="match status" value="1"/>
</dbReference>
<dbReference type="InterPro" id="IPR011032">
    <property type="entry name" value="GroES-like_sf"/>
</dbReference>
<evidence type="ECO:0000256" key="8">
    <source>
        <dbReference type="ARBA" id="ARBA00022833"/>
    </source>
</evidence>
<dbReference type="Gene3D" id="3.90.180.10">
    <property type="entry name" value="Medium-chain alcohol dehydrogenases, catalytic domain"/>
    <property type="match status" value="1"/>
</dbReference>
<keyword evidence="10" id="KW-0560">Oxidoreductase</keyword>
<evidence type="ECO:0000256" key="13">
    <source>
        <dbReference type="RuleBase" id="RU361277"/>
    </source>
</evidence>
<accession>A0A9Q9UCE2</accession>
<comment type="caution">
    <text evidence="15">The sequence shown here is derived from an EMBL/GenBank/DDBJ whole genome shotgun (WGS) entry which is preliminary data.</text>
</comment>
<evidence type="ECO:0000256" key="5">
    <source>
        <dbReference type="ARBA" id="ARBA00022553"/>
    </source>
</evidence>
<dbReference type="SMART" id="SM00829">
    <property type="entry name" value="PKS_ER"/>
    <property type="match status" value="1"/>
</dbReference>
<dbReference type="InterPro" id="IPR013149">
    <property type="entry name" value="ADH-like_C"/>
</dbReference>
<dbReference type="PANTHER" id="PTHR42683">
    <property type="entry name" value="ALDEHYDE REDUCTASE"/>
    <property type="match status" value="1"/>
</dbReference>
<dbReference type="InterPro" id="IPR047109">
    <property type="entry name" value="CAD-like"/>
</dbReference>
<keyword evidence="6 13" id="KW-0479">Metal-binding</keyword>
<dbReference type="InterPro" id="IPR002018">
    <property type="entry name" value="CarbesteraseB"/>
</dbReference>
<dbReference type="PROSITE" id="PS00059">
    <property type="entry name" value="ADH_ZINC"/>
    <property type="match status" value="1"/>
</dbReference>
<dbReference type="FunFam" id="3.40.50.720:FF:000158">
    <property type="entry name" value="Zinc-binding alcohol dehydrogenase"/>
    <property type="match status" value="1"/>
</dbReference>
<evidence type="ECO:0000256" key="10">
    <source>
        <dbReference type="ARBA" id="ARBA00023002"/>
    </source>
</evidence>
<sequence length="1040" mass="113875">MNLAQTSTVDGEEIQGMPVCVAASHVDGLVLTLATYSHNYNYRSAVIYGYATTVKSDEEKLYAMELISNSVVADRWNHTRQPPLASEMQSTNILKIKITSASAKISAGSTTDDKSDLENESLVNSTWTGVLPVYQTIGEPIPGPYNKVEPWRLHLCHAAIMKPLTLSRLLLPYVGAETPTATLDSGPIFGLTTTLPAASPVNKFLGIPYAAKPQRFSRAVKPEPWTEPLNATRFGPSCRQLFVQSELTPEIDLLEGLFNTASRESEDCLFINAFAPADAHSKAVLLFISGGGWQQGNGEIDLSGFAAYEDIVVFTFNYRTNVFGFPNSPDIPVSDTNLGIYDQQLAIEWVQRNARAFGGDPDKVTIWGESAGAMSVDIHVNRNRSPFRAAMMFSGQMSVGYLGSTASHHDTSYWDNLTTVVGCQADQLQCMRDIPADDLINAMSAAGSAFLPVTDNVTILSDRAERWRHGDVARVPILMGTVAEEGRGLINRNISLETFFGAYLSEPLVNETQQRLILDAYHALKTDFDTAAAIYTDFVWQCPQAILANISFSVNPTWRFYFNASVTSLLDDKYSWLGKFHGSDVLLLFNSPTFDAMSPQLYTFAEYLRGVVGRFVRNPQAGPGWPVGSRYVANLGDVGGTQTSGPSIIEQTVLDQRCSLYESIYPLIEEYITPINYPITMGYPDTFEGFCVDSPKSWNKFQKQTLKPKTWGDRDIDVEIEACGVCGSDVHTVTGGWGDFEGPLCVGHEVVGKAVRVGDNVKDIKVGDRVGVGAQVASCLECKLCKNKNENYCPDMVDTYNCTYPDGSVAHGGFASHIRAHEYFTFKIPDALKSEQVAPLLCAGITTYSPLVRANVGPGKTVAIVGIGGLGHMGIQWAKALGAEVYAMTHSPSKVEDAKKLGAKEVIVTTDENWADKYKFTFDFILNCADMTHKFDMNAYMSTLNIGGEFHNVGIPDEPLPQMTAGTFAGNAGKITGSHLGNHQEMDAMLKLAAEKNIVAWVETIDISEKGCAEAVERVKGNKVHYRFTLTGFEKVFKKE</sequence>
<reference evidence="15" key="1">
    <citation type="submission" date="2019-05" db="EMBL/GenBank/DDBJ databases">
        <authorList>
            <person name="Piombo E."/>
        </authorList>
    </citation>
    <scope>NUCLEOTIDE SEQUENCE</scope>
    <source>
        <strain evidence="15">C2S</strain>
    </source>
</reference>
<dbReference type="GO" id="GO:0008270">
    <property type="term" value="F:zinc ion binding"/>
    <property type="evidence" value="ECO:0007669"/>
    <property type="project" value="InterPro"/>
</dbReference>
<evidence type="ECO:0000256" key="2">
    <source>
        <dbReference type="ARBA" id="ARBA00005964"/>
    </source>
</evidence>
<dbReference type="Pfam" id="PF00107">
    <property type="entry name" value="ADH_zinc_N"/>
    <property type="match status" value="1"/>
</dbReference>
<evidence type="ECO:0000313" key="16">
    <source>
        <dbReference type="Proteomes" id="UP000760494"/>
    </source>
</evidence>
<comment type="catalytic activity">
    <reaction evidence="12">
        <text>a primary alcohol + NADP(+) = an aldehyde + NADPH + H(+)</text>
        <dbReference type="Rhea" id="RHEA:15937"/>
        <dbReference type="ChEBI" id="CHEBI:15378"/>
        <dbReference type="ChEBI" id="CHEBI:15734"/>
        <dbReference type="ChEBI" id="CHEBI:17478"/>
        <dbReference type="ChEBI" id="CHEBI:57783"/>
        <dbReference type="ChEBI" id="CHEBI:58349"/>
        <dbReference type="EC" id="1.1.1.2"/>
    </reaction>
    <physiologicalReaction direction="left-to-right" evidence="12">
        <dbReference type="Rhea" id="RHEA:15938"/>
    </physiologicalReaction>
    <physiologicalReaction direction="right-to-left" evidence="12">
        <dbReference type="Rhea" id="RHEA:15939"/>
    </physiologicalReaction>
</comment>
<dbReference type="InterPro" id="IPR029058">
    <property type="entry name" value="AB_hydrolase_fold"/>
</dbReference>
<dbReference type="EMBL" id="CABFJX010000374">
    <property type="protein sequence ID" value="VTT74572.1"/>
    <property type="molecule type" value="Genomic_DNA"/>
</dbReference>
<evidence type="ECO:0000256" key="7">
    <source>
        <dbReference type="ARBA" id="ARBA00022801"/>
    </source>
</evidence>
<dbReference type="PROSITE" id="PS00122">
    <property type="entry name" value="CARBOXYLESTERASE_B_1"/>
    <property type="match status" value="1"/>
</dbReference>
<dbReference type="InterPro" id="IPR020843">
    <property type="entry name" value="ER"/>
</dbReference>
<evidence type="ECO:0000256" key="9">
    <source>
        <dbReference type="ARBA" id="ARBA00022857"/>
    </source>
</evidence>
<name>A0A9Q9UCE2_FUSFU</name>
<dbReference type="Pfam" id="PF12900">
    <property type="entry name" value="Pyridox_ox_2"/>
    <property type="match status" value="1"/>
</dbReference>
<dbReference type="SUPFAM" id="SSF51735">
    <property type="entry name" value="NAD(P)-binding Rossmann-fold domains"/>
    <property type="match status" value="1"/>
</dbReference>